<proteinExistence type="predicted"/>
<evidence type="ECO:0000313" key="1">
    <source>
        <dbReference type="EMBL" id="KAK0428322.1"/>
    </source>
</evidence>
<protein>
    <submittedName>
        <fullName evidence="1">Uncharacterized protein</fullName>
    </submittedName>
</protein>
<evidence type="ECO:0000313" key="2">
    <source>
        <dbReference type="Proteomes" id="UP001175271"/>
    </source>
</evidence>
<reference evidence="1" key="1">
    <citation type="submission" date="2023-06" db="EMBL/GenBank/DDBJ databases">
        <title>Genomic analysis of the entomopathogenic nematode Steinernema hermaphroditum.</title>
        <authorList>
            <person name="Schwarz E.M."/>
            <person name="Heppert J.K."/>
            <person name="Baniya A."/>
            <person name="Schwartz H.T."/>
            <person name="Tan C.-H."/>
            <person name="Antoshechkin I."/>
            <person name="Sternberg P.W."/>
            <person name="Goodrich-Blair H."/>
            <person name="Dillman A.R."/>
        </authorList>
    </citation>
    <scope>NUCLEOTIDE SEQUENCE</scope>
    <source>
        <strain evidence="1">PS9179</strain>
        <tissue evidence="1">Whole animal</tissue>
    </source>
</reference>
<sequence>MDSVPYEFCHDVFWTLCKDVCSCKKMAKNLTGLWKSAAEEYANNAIILSVTIWKEADGEWMCSPFDGGSNKRDPKTMDELLSMDRRFVRFQGLYTGEPYADEHKFRTSKEELTTRLFPFLNSRRMPYTSLHFDKDCGRETGLEYLELFRHFPSFHNLSILYLGPESEAFLATHAKNNTQLRSCILYGTWPESDEMEQLIIDLLITRKIKFDLCKVTVKIAQTVLRLWLEGAHCGYIYGPIGVTRDELMEIAVPADITTSEEVHPIRGNRVLCITWSKPDGSYIQCDVDYDDRTVRFRDLS</sequence>
<gene>
    <name evidence="1" type="ORF">QR680_010731</name>
</gene>
<dbReference type="AlphaFoldDB" id="A0AA39IRR7"/>
<accession>A0AA39IRR7</accession>
<keyword evidence="2" id="KW-1185">Reference proteome</keyword>
<dbReference type="Proteomes" id="UP001175271">
    <property type="component" value="Unassembled WGS sequence"/>
</dbReference>
<comment type="caution">
    <text evidence="1">The sequence shown here is derived from an EMBL/GenBank/DDBJ whole genome shotgun (WGS) entry which is preliminary data.</text>
</comment>
<dbReference type="EMBL" id="JAUCMV010000001">
    <property type="protein sequence ID" value="KAK0428322.1"/>
    <property type="molecule type" value="Genomic_DNA"/>
</dbReference>
<organism evidence="1 2">
    <name type="scientific">Steinernema hermaphroditum</name>
    <dbReference type="NCBI Taxonomy" id="289476"/>
    <lineage>
        <taxon>Eukaryota</taxon>
        <taxon>Metazoa</taxon>
        <taxon>Ecdysozoa</taxon>
        <taxon>Nematoda</taxon>
        <taxon>Chromadorea</taxon>
        <taxon>Rhabditida</taxon>
        <taxon>Tylenchina</taxon>
        <taxon>Panagrolaimomorpha</taxon>
        <taxon>Strongyloidoidea</taxon>
        <taxon>Steinernematidae</taxon>
        <taxon>Steinernema</taxon>
    </lineage>
</organism>
<name>A0AA39IRR7_9BILA</name>